<dbReference type="EMBL" id="FNGA01000002">
    <property type="protein sequence ID" value="SDK78073.1"/>
    <property type="molecule type" value="Genomic_DNA"/>
</dbReference>
<dbReference type="GO" id="GO:0004252">
    <property type="term" value="F:serine-type endopeptidase activity"/>
    <property type="evidence" value="ECO:0007669"/>
    <property type="project" value="InterPro"/>
</dbReference>
<keyword evidence="4" id="KW-0574">Periplasm</keyword>
<feature type="domain" description="Peptidase S26" evidence="6">
    <location>
        <begin position="13"/>
        <end position="158"/>
    </location>
</feature>
<keyword evidence="5" id="KW-0184">Conjugation</keyword>
<dbReference type="GO" id="GO:0042597">
    <property type="term" value="C:periplasmic space"/>
    <property type="evidence" value="ECO:0007669"/>
    <property type="project" value="UniProtKB-SubCell"/>
</dbReference>
<evidence type="ECO:0000313" key="7">
    <source>
        <dbReference type="EMBL" id="SDK78073.1"/>
    </source>
</evidence>
<dbReference type="Proteomes" id="UP000199053">
    <property type="component" value="Unassembled WGS sequence"/>
</dbReference>
<evidence type="ECO:0000256" key="2">
    <source>
        <dbReference type="ARBA" id="ARBA00005849"/>
    </source>
</evidence>
<dbReference type="InterPro" id="IPR036286">
    <property type="entry name" value="LexA/Signal_pep-like_sf"/>
</dbReference>
<evidence type="ECO:0000313" key="8">
    <source>
        <dbReference type="Proteomes" id="UP000199053"/>
    </source>
</evidence>
<dbReference type="RefSeq" id="WP_092159271.1">
    <property type="nucleotide sequence ID" value="NZ_FNGA01000002.1"/>
</dbReference>
<gene>
    <name evidence="7" type="ORF">SAMN05660337_1209</name>
</gene>
<sequence>MKSLVLTLFFCHSVAIIFLIHEVGYRVNFTESMPRGIYQIIPGKPAKGDLVTFSLREDNPYFQISLNRKYLGLNTNSPLLKILIGTAGDNIKISSTGVSVNNMLLPRSRQKRSDNYGKKLPVLLHSTIIPTAKGLVMSTHNENSFDGRYFGLVDVNQMQRVIPVLIFTPEDKTITEYSCPKCGCKLAHLSPTNEKKSRWICNGYPACDYWTSTPEDKVDDFTDVAQTKE</sequence>
<comment type="subcellular location">
    <subcellularLocation>
        <location evidence="1">Periplasm</location>
    </subcellularLocation>
</comment>
<evidence type="ECO:0000256" key="5">
    <source>
        <dbReference type="ARBA" id="ARBA00022971"/>
    </source>
</evidence>
<accession>A0A1G9EPT9</accession>
<keyword evidence="8" id="KW-1185">Reference proteome</keyword>
<dbReference type="STRING" id="246191.SAMN05660337_1209"/>
<dbReference type="InterPro" id="IPR014139">
    <property type="entry name" value="Peptidase_S26C_TraF"/>
</dbReference>
<organism evidence="7 8">
    <name type="scientific">Maridesulfovibrio ferrireducens</name>
    <dbReference type="NCBI Taxonomy" id="246191"/>
    <lineage>
        <taxon>Bacteria</taxon>
        <taxon>Pseudomonadati</taxon>
        <taxon>Thermodesulfobacteriota</taxon>
        <taxon>Desulfovibrionia</taxon>
        <taxon>Desulfovibrionales</taxon>
        <taxon>Desulfovibrionaceae</taxon>
        <taxon>Maridesulfovibrio</taxon>
    </lineage>
</organism>
<reference evidence="8" key="1">
    <citation type="submission" date="2016-10" db="EMBL/GenBank/DDBJ databases">
        <authorList>
            <person name="Varghese N."/>
            <person name="Submissions S."/>
        </authorList>
    </citation>
    <scope>NUCLEOTIDE SEQUENCE [LARGE SCALE GENOMIC DNA]</scope>
    <source>
        <strain evidence="8">DSM 16995</strain>
    </source>
</reference>
<evidence type="ECO:0000256" key="1">
    <source>
        <dbReference type="ARBA" id="ARBA00004418"/>
    </source>
</evidence>
<evidence type="ECO:0000256" key="4">
    <source>
        <dbReference type="ARBA" id="ARBA00022764"/>
    </source>
</evidence>
<dbReference type="InterPro" id="IPR019533">
    <property type="entry name" value="Peptidase_S26"/>
</dbReference>
<evidence type="ECO:0000256" key="3">
    <source>
        <dbReference type="ARBA" id="ARBA00022729"/>
    </source>
</evidence>
<name>A0A1G9EPT9_9BACT</name>
<keyword evidence="3" id="KW-0732">Signal</keyword>
<protein>
    <submittedName>
        <fullName evidence="7">Conjugative transfer signal peptidase TraF</fullName>
    </submittedName>
</protein>
<dbReference type="AlphaFoldDB" id="A0A1G9EPT9"/>
<evidence type="ECO:0000259" key="6">
    <source>
        <dbReference type="Pfam" id="PF10502"/>
    </source>
</evidence>
<proteinExistence type="inferred from homology"/>
<dbReference type="GO" id="GO:0006465">
    <property type="term" value="P:signal peptide processing"/>
    <property type="evidence" value="ECO:0007669"/>
    <property type="project" value="InterPro"/>
</dbReference>
<dbReference type="Gene3D" id="2.10.109.10">
    <property type="entry name" value="Umud Fragment, subunit A"/>
    <property type="match status" value="1"/>
</dbReference>
<dbReference type="OrthoDB" id="5360818at2"/>
<dbReference type="NCBIfam" id="TIGR02771">
    <property type="entry name" value="TraF_Ti"/>
    <property type="match status" value="1"/>
</dbReference>
<comment type="similarity">
    <text evidence="2">Belongs to the peptidase S26C family.</text>
</comment>
<dbReference type="Pfam" id="PF10502">
    <property type="entry name" value="Peptidase_S26"/>
    <property type="match status" value="1"/>
</dbReference>
<dbReference type="SUPFAM" id="SSF51306">
    <property type="entry name" value="LexA/Signal peptidase"/>
    <property type="match status" value="1"/>
</dbReference>